<dbReference type="Proteomes" id="UP000004067">
    <property type="component" value="Unassembled WGS sequence"/>
</dbReference>
<organism evidence="1 2">
    <name type="scientific">Centipeda periodontii DSM 2778</name>
    <dbReference type="NCBI Taxonomy" id="888060"/>
    <lineage>
        <taxon>Bacteria</taxon>
        <taxon>Bacillati</taxon>
        <taxon>Bacillota</taxon>
        <taxon>Negativicutes</taxon>
        <taxon>Selenomonadales</taxon>
        <taxon>Selenomonadaceae</taxon>
        <taxon>Centipeda</taxon>
    </lineage>
</organism>
<name>F5RJV5_9FIRM</name>
<reference evidence="1 2" key="1">
    <citation type="submission" date="2011-04" db="EMBL/GenBank/DDBJ databases">
        <authorList>
            <person name="Muzny D."/>
            <person name="Qin X."/>
            <person name="Deng J."/>
            <person name="Jiang H."/>
            <person name="Liu Y."/>
            <person name="Qu J."/>
            <person name="Song X.-Z."/>
            <person name="Zhang L."/>
            <person name="Thornton R."/>
            <person name="Coyle M."/>
            <person name="Francisco L."/>
            <person name="Jackson L."/>
            <person name="Javaid M."/>
            <person name="Korchina V."/>
            <person name="Kovar C."/>
            <person name="Mata R."/>
            <person name="Mathew T."/>
            <person name="Ngo R."/>
            <person name="Nguyen L."/>
            <person name="Nguyen N."/>
            <person name="Okwuonu G."/>
            <person name="Ongeri F."/>
            <person name="Pham C."/>
            <person name="Simmons D."/>
            <person name="Wilczek-Boney K."/>
            <person name="Hale W."/>
            <person name="Jakkamsetti A."/>
            <person name="Pham P."/>
            <person name="Ruth R."/>
            <person name="San Lucas F."/>
            <person name="Warren J."/>
            <person name="Zhang J."/>
            <person name="Zhao Z."/>
            <person name="Zhou C."/>
            <person name="Zhu D."/>
            <person name="Lee S."/>
            <person name="Bess C."/>
            <person name="Blankenburg K."/>
            <person name="Forbes L."/>
            <person name="Fu Q."/>
            <person name="Gubbala S."/>
            <person name="Hirani K."/>
            <person name="Jayaseelan J.C."/>
            <person name="Lara F."/>
            <person name="Munidasa M."/>
            <person name="Palculict T."/>
            <person name="Patil S."/>
            <person name="Pu L.-L."/>
            <person name="Saada N."/>
            <person name="Tang L."/>
            <person name="Weissenberger G."/>
            <person name="Zhu Y."/>
            <person name="Hemphill L."/>
            <person name="Shang Y."/>
            <person name="Youmans B."/>
            <person name="Ayvaz T."/>
            <person name="Ross M."/>
            <person name="Santibanez J."/>
            <person name="Aqrawi P."/>
            <person name="Gross S."/>
            <person name="Joshi V."/>
            <person name="Fowler G."/>
            <person name="Nazareth L."/>
            <person name="Reid J."/>
            <person name="Worley K."/>
            <person name="Petrosino J."/>
            <person name="Highlander S."/>
            <person name="Gibbs R."/>
        </authorList>
    </citation>
    <scope>NUCLEOTIDE SEQUENCE [LARGE SCALE GENOMIC DNA]</scope>
    <source>
        <strain evidence="1 2">DSM 2778</strain>
    </source>
</reference>
<proteinExistence type="predicted"/>
<dbReference type="EMBL" id="AFHQ01000017">
    <property type="protein sequence ID" value="EGK61445.1"/>
    <property type="molecule type" value="Genomic_DNA"/>
</dbReference>
<keyword evidence="2" id="KW-1185">Reference proteome</keyword>
<evidence type="ECO:0000313" key="1">
    <source>
        <dbReference type="EMBL" id="EGK61445.1"/>
    </source>
</evidence>
<dbReference type="STRING" id="888060.HMPREF9081_0526"/>
<gene>
    <name evidence="1" type="ORF">HMPREF9081_0526</name>
</gene>
<comment type="caution">
    <text evidence="1">The sequence shown here is derived from an EMBL/GenBank/DDBJ whole genome shotgun (WGS) entry which is preliminary data.</text>
</comment>
<dbReference type="HOGENOM" id="CLU_2536443_0_0_9"/>
<protein>
    <submittedName>
        <fullName evidence="1">Uncharacterized protein</fullName>
    </submittedName>
</protein>
<sequence>MAAFLYPFCGGGRGGGCDSLFFGKEGGAFFRRQKEAVPHNLHLCVGEVMARRKHCEIILCTASSRLLCAFCIRKRLCVTDVDT</sequence>
<accession>F5RJV5</accession>
<dbReference type="AlphaFoldDB" id="F5RJV5"/>
<evidence type="ECO:0000313" key="2">
    <source>
        <dbReference type="Proteomes" id="UP000004067"/>
    </source>
</evidence>